<organism evidence="1">
    <name type="scientific">Spodoptera frugiperda</name>
    <name type="common">Fall armyworm</name>
    <dbReference type="NCBI Taxonomy" id="7108"/>
    <lineage>
        <taxon>Eukaryota</taxon>
        <taxon>Metazoa</taxon>
        <taxon>Ecdysozoa</taxon>
        <taxon>Arthropoda</taxon>
        <taxon>Hexapoda</taxon>
        <taxon>Insecta</taxon>
        <taxon>Pterygota</taxon>
        <taxon>Neoptera</taxon>
        <taxon>Endopterygota</taxon>
        <taxon>Lepidoptera</taxon>
        <taxon>Glossata</taxon>
        <taxon>Ditrysia</taxon>
        <taxon>Noctuoidea</taxon>
        <taxon>Noctuidae</taxon>
        <taxon>Amphipyrinae</taxon>
        <taxon>Spodoptera</taxon>
    </lineage>
</organism>
<protein>
    <submittedName>
        <fullName evidence="1">SFRICE_009829</fullName>
    </submittedName>
</protein>
<sequence length="87" mass="9810">MSLKASRTVLVVFMSANYTGQRCLLWIHRIHELRILLAHAPQGIAAAHLLSTSYSHSYVTKTGKKETRWVKGKSKVVAEQHPGVDHY</sequence>
<proteinExistence type="predicted"/>
<accession>A0A2H1WDJ5</accession>
<gene>
    <name evidence="1" type="ORF">SFRICE_009829</name>
</gene>
<reference evidence="1" key="1">
    <citation type="submission" date="2016-07" db="EMBL/GenBank/DDBJ databases">
        <authorList>
            <person name="Bretaudeau A."/>
        </authorList>
    </citation>
    <scope>NUCLEOTIDE SEQUENCE</scope>
    <source>
        <strain evidence="1">Rice</strain>
        <tissue evidence="1">Whole body</tissue>
    </source>
</reference>
<name>A0A2H1WDJ5_SPOFR</name>
<dbReference type="AlphaFoldDB" id="A0A2H1WDJ5"/>
<dbReference type="EMBL" id="ODYU01007834">
    <property type="protein sequence ID" value="SOQ50942.1"/>
    <property type="molecule type" value="Genomic_DNA"/>
</dbReference>
<evidence type="ECO:0000313" key="1">
    <source>
        <dbReference type="EMBL" id="SOQ50942.1"/>
    </source>
</evidence>